<evidence type="ECO:0000313" key="4">
    <source>
        <dbReference type="Proteomes" id="UP000041254"/>
    </source>
</evidence>
<dbReference type="Proteomes" id="UP000041254">
    <property type="component" value="Unassembled WGS sequence"/>
</dbReference>
<evidence type="ECO:0000313" key="3">
    <source>
        <dbReference type="EMBL" id="CEM27112.1"/>
    </source>
</evidence>
<name>A0A0G4GDN3_VITBC</name>
<protein>
    <recommendedName>
        <fullName evidence="2">NYN domain-containing protein</fullName>
    </recommendedName>
</protein>
<dbReference type="AlphaFoldDB" id="A0A0G4GDN3"/>
<proteinExistence type="predicted"/>
<evidence type="ECO:0000256" key="1">
    <source>
        <dbReference type="SAM" id="MobiDB-lite"/>
    </source>
</evidence>
<dbReference type="GO" id="GO:0004540">
    <property type="term" value="F:RNA nuclease activity"/>
    <property type="evidence" value="ECO:0007669"/>
    <property type="project" value="InterPro"/>
</dbReference>
<keyword evidence="4" id="KW-1185">Reference proteome</keyword>
<feature type="region of interest" description="Disordered" evidence="1">
    <location>
        <begin position="262"/>
        <end position="421"/>
    </location>
</feature>
<feature type="domain" description="NYN" evidence="2">
    <location>
        <begin position="114"/>
        <end position="231"/>
    </location>
</feature>
<feature type="compositionally biased region" description="Low complexity" evidence="1">
    <location>
        <begin position="352"/>
        <end position="365"/>
    </location>
</feature>
<gene>
    <name evidence="3" type="ORF">Vbra_17427</name>
</gene>
<feature type="compositionally biased region" description="Pro residues" evidence="1">
    <location>
        <begin position="262"/>
        <end position="274"/>
    </location>
</feature>
<sequence length="442" mass="47860">MFHGDCAFEDEKNIVSCLWHLCELPAGSSSLSEACVADTAMAGRAKAVFIVDGAYIRSGVDFLSGEVFCFRLLKYVQRVLRVENEQTFFFDGCPFKWFSKVTRGLAPRAALDKRDAFHQFLRSKRVTVHLCDYKRQSITGDTEGGELCSGWVQRGADCAIAMKMLETAYESSPIFRRRSCAESGHEPIKTIVLLAGDSDFSEAVDKCLTLKLKVAIVGFSKSIAASLKNKSGDVTIIYLDKEPHASKWSSLPIPPPVAPKPLPVTIPCPPPGPQLPIDLTDSPDVSSNRHQSGSKRDKDKDGNDGSRQDGRESGGGKGSVSSDDDQPIKRPRKTRWGPKAKTSWGDRWDVRPQQQPCAAAAAAPAAPSPPPPPPPPPVQHSDDDDLIMLDTPPVSLKRKATACSQGVRMSPRNGECARARRGEECVVPRGAPGSPLVGGARS</sequence>
<accession>A0A0G4GDN3</accession>
<dbReference type="InParanoid" id="A0A0G4GDN3"/>
<dbReference type="EMBL" id="CDMY01000628">
    <property type="protein sequence ID" value="CEM27112.1"/>
    <property type="molecule type" value="Genomic_DNA"/>
</dbReference>
<dbReference type="Pfam" id="PF01936">
    <property type="entry name" value="NYN"/>
    <property type="match status" value="1"/>
</dbReference>
<feature type="compositionally biased region" description="Basic residues" evidence="1">
    <location>
        <begin position="329"/>
        <end position="338"/>
    </location>
</feature>
<feature type="compositionally biased region" description="Pro residues" evidence="1">
    <location>
        <begin position="366"/>
        <end position="378"/>
    </location>
</feature>
<evidence type="ECO:0000259" key="2">
    <source>
        <dbReference type="Pfam" id="PF01936"/>
    </source>
</evidence>
<dbReference type="Gene3D" id="3.40.50.1010">
    <property type="entry name" value="5'-nuclease"/>
    <property type="match status" value="1"/>
</dbReference>
<feature type="compositionally biased region" description="Basic and acidic residues" evidence="1">
    <location>
        <begin position="294"/>
        <end position="314"/>
    </location>
</feature>
<reference evidence="3 4" key="1">
    <citation type="submission" date="2014-11" db="EMBL/GenBank/DDBJ databases">
        <authorList>
            <person name="Zhu J."/>
            <person name="Qi W."/>
            <person name="Song R."/>
        </authorList>
    </citation>
    <scope>NUCLEOTIDE SEQUENCE [LARGE SCALE GENOMIC DNA]</scope>
</reference>
<dbReference type="VEuPathDB" id="CryptoDB:Vbra_17427"/>
<organism evidence="3 4">
    <name type="scientific">Vitrella brassicaformis (strain CCMP3155)</name>
    <dbReference type="NCBI Taxonomy" id="1169540"/>
    <lineage>
        <taxon>Eukaryota</taxon>
        <taxon>Sar</taxon>
        <taxon>Alveolata</taxon>
        <taxon>Colpodellida</taxon>
        <taxon>Vitrellaceae</taxon>
        <taxon>Vitrella</taxon>
    </lineage>
</organism>
<dbReference type="InterPro" id="IPR021139">
    <property type="entry name" value="NYN"/>
</dbReference>